<proteinExistence type="predicted"/>
<dbReference type="PROSITE" id="PS51186">
    <property type="entry name" value="GNAT"/>
    <property type="match status" value="1"/>
</dbReference>
<keyword evidence="3" id="KW-1185">Reference proteome</keyword>
<protein>
    <submittedName>
        <fullName evidence="2">GNAT family N-acetyltransferase</fullName>
        <ecNumber evidence="2">2.3.1.-</ecNumber>
    </submittedName>
</protein>
<dbReference type="EC" id="2.3.1.-" evidence="2"/>
<evidence type="ECO:0000259" key="1">
    <source>
        <dbReference type="PROSITE" id="PS51186"/>
    </source>
</evidence>
<dbReference type="CDD" id="cd04301">
    <property type="entry name" value="NAT_SF"/>
    <property type="match status" value="1"/>
</dbReference>
<name>A0ABV4I0X0_9ACTN</name>
<sequence length="223" mass="22981">MQPTVERVLALWTGLAGPGASFRPGPALHPLVTDEALICPPGWCGLVTIGDRHLSTAPDARRARALAQAPAGDRRGVATEALGPAHLAYLTGPPATGPSEPVHTDRRVDALLAACSPADVDESGLADTTSPTFVVLREGAPVAAAGYQRWTAAGGTAVAHLSVLTHPAFRRHGLARVVGAAATTHAHSHGLLCQWRARPAASLRVARALGFTVLGSQLSLLIP</sequence>
<evidence type="ECO:0000313" key="2">
    <source>
        <dbReference type="EMBL" id="MEZ0492322.1"/>
    </source>
</evidence>
<dbReference type="InterPro" id="IPR016181">
    <property type="entry name" value="Acyl_CoA_acyltransferase"/>
</dbReference>
<dbReference type="Proteomes" id="UP001566476">
    <property type="component" value="Unassembled WGS sequence"/>
</dbReference>
<dbReference type="InterPro" id="IPR027365">
    <property type="entry name" value="GNAT_acetyltra_YdfB-like"/>
</dbReference>
<dbReference type="Gene3D" id="3.40.630.30">
    <property type="match status" value="1"/>
</dbReference>
<organism evidence="2 3">
    <name type="scientific">Kineococcus mangrovi</name>
    <dbReference type="NCBI Taxonomy" id="1660183"/>
    <lineage>
        <taxon>Bacteria</taxon>
        <taxon>Bacillati</taxon>
        <taxon>Actinomycetota</taxon>
        <taxon>Actinomycetes</taxon>
        <taxon>Kineosporiales</taxon>
        <taxon>Kineosporiaceae</taxon>
        <taxon>Kineococcus</taxon>
    </lineage>
</organism>
<keyword evidence="2" id="KW-0808">Transferase</keyword>
<accession>A0ABV4I0X0</accession>
<dbReference type="InterPro" id="IPR000182">
    <property type="entry name" value="GNAT_dom"/>
</dbReference>
<comment type="caution">
    <text evidence="2">The sequence shown here is derived from an EMBL/GenBank/DDBJ whole genome shotgun (WGS) entry which is preliminary data.</text>
</comment>
<dbReference type="SUPFAM" id="SSF55729">
    <property type="entry name" value="Acyl-CoA N-acyltransferases (Nat)"/>
    <property type="match status" value="1"/>
</dbReference>
<reference evidence="2 3" key="1">
    <citation type="submission" date="2024-07" db="EMBL/GenBank/DDBJ databases">
        <authorList>
            <person name="Thanompreechachai J."/>
            <person name="Duangmal K."/>
        </authorList>
    </citation>
    <scope>NUCLEOTIDE SEQUENCE [LARGE SCALE GENOMIC DNA]</scope>
    <source>
        <strain evidence="2 3">TBRC 1896</strain>
    </source>
</reference>
<gene>
    <name evidence="2" type="ORF">AB2L28_08730</name>
</gene>
<dbReference type="GO" id="GO:0016746">
    <property type="term" value="F:acyltransferase activity"/>
    <property type="evidence" value="ECO:0007669"/>
    <property type="project" value="UniProtKB-KW"/>
</dbReference>
<dbReference type="EMBL" id="JBGGTQ010000003">
    <property type="protein sequence ID" value="MEZ0492322.1"/>
    <property type="molecule type" value="Genomic_DNA"/>
</dbReference>
<dbReference type="Pfam" id="PF12746">
    <property type="entry name" value="GNAT_acetyltran"/>
    <property type="match status" value="1"/>
</dbReference>
<evidence type="ECO:0000313" key="3">
    <source>
        <dbReference type="Proteomes" id="UP001566476"/>
    </source>
</evidence>
<dbReference type="RefSeq" id="WP_370718350.1">
    <property type="nucleotide sequence ID" value="NZ_JBGGTQ010000003.1"/>
</dbReference>
<keyword evidence="2" id="KW-0012">Acyltransferase</keyword>
<feature type="domain" description="N-acetyltransferase" evidence="1">
    <location>
        <begin position="90"/>
        <end position="223"/>
    </location>
</feature>